<reference evidence="2 5" key="2">
    <citation type="submission" date="2020-08" db="EMBL/GenBank/DDBJ databases">
        <title>Sequencing the genomes of 1000 actinobacteria strains.</title>
        <authorList>
            <person name="Klenk H.-P."/>
        </authorList>
    </citation>
    <scope>NUCLEOTIDE SEQUENCE [LARGE SCALE GENOMIC DNA]</scope>
    <source>
        <strain evidence="2 5">DSM 15626</strain>
    </source>
</reference>
<feature type="signal peptide" evidence="1">
    <location>
        <begin position="1"/>
        <end position="23"/>
    </location>
</feature>
<dbReference type="Pfam" id="PF19147">
    <property type="entry name" value="DUF5829"/>
    <property type="match status" value="1"/>
</dbReference>
<name>A0A7Y4KXE3_9ACTN</name>
<evidence type="ECO:0000256" key="1">
    <source>
        <dbReference type="SAM" id="SignalP"/>
    </source>
</evidence>
<keyword evidence="4" id="KW-1185">Reference proteome</keyword>
<comment type="caution">
    <text evidence="3">The sequence shown here is derived from an EMBL/GenBank/DDBJ whole genome shotgun (WGS) entry which is preliminary data.</text>
</comment>
<dbReference type="EMBL" id="JABJRC010000002">
    <property type="protein sequence ID" value="NOL40375.1"/>
    <property type="molecule type" value="Genomic_DNA"/>
</dbReference>
<evidence type="ECO:0000313" key="4">
    <source>
        <dbReference type="Proteomes" id="UP000534306"/>
    </source>
</evidence>
<evidence type="ECO:0000313" key="3">
    <source>
        <dbReference type="EMBL" id="NOL40375.1"/>
    </source>
</evidence>
<dbReference type="Proteomes" id="UP000553957">
    <property type="component" value="Unassembled WGS sequence"/>
</dbReference>
<sequence length="292" mass="32094">MRRLTLLIAFVVAVLAVPSTAQAGGGPTTYYNHAYGVLDKETADAIEHSEYLRWFANFEVRTTTGGGQTWTGRYLKGRETYLELFGAGDLPGQDAEEGSAGLAISTDRAGGNAKVLRRLSAAGVEPFVYEQTRDFGDGVPVPWFQAIFAATTYDAFGAWSMEYKPSYFADPRSQTEPAAYEGDLSRERYLPDAYREHLMRDVTGIRIGVTARDLANTVPLLRAGGFAVRETPGGIVAQSDFTTIRLDRVERAQAGLKQLEFRLNRGTPRHAEQIGNSTLTVGPGPRAEWNFR</sequence>
<proteinExistence type="predicted"/>
<evidence type="ECO:0000313" key="2">
    <source>
        <dbReference type="EMBL" id="MBB6569798.1"/>
    </source>
</evidence>
<dbReference type="RefSeq" id="WP_171672859.1">
    <property type="nucleotide sequence ID" value="NZ_BAAAGT010000002.1"/>
</dbReference>
<protein>
    <submittedName>
        <fullName evidence="3">Uncharacterized protein</fullName>
    </submittedName>
</protein>
<dbReference type="AlphaFoldDB" id="A0A7Y4KXE3"/>
<gene>
    <name evidence="2" type="ORF">HNR71_005435</name>
    <name evidence="3" type="ORF">HPO96_08970</name>
</gene>
<dbReference type="InterPro" id="IPR043869">
    <property type="entry name" value="DUF5829"/>
</dbReference>
<dbReference type="Proteomes" id="UP000534306">
    <property type="component" value="Unassembled WGS sequence"/>
</dbReference>
<organism evidence="3 4">
    <name type="scientific">Kribbella sandramycini</name>
    <dbReference type="NCBI Taxonomy" id="60450"/>
    <lineage>
        <taxon>Bacteria</taxon>
        <taxon>Bacillati</taxon>
        <taxon>Actinomycetota</taxon>
        <taxon>Actinomycetes</taxon>
        <taxon>Propionibacteriales</taxon>
        <taxon>Kribbellaceae</taxon>
        <taxon>Kribbella</taxon>
    </lineage>
</organism>
<evidence type="ECO:0000313" key="5">
    <source>
        <dbReference type="Proteomes" id="UP000553957"/>
    </source>
</evidence>
<feature type="chain" id="PRO_5036217612" evidence="1">
    <location>
        <begin position="24"/>
        <end position="292"/>
    </location>
</feature>
<reference evidence="3 4" key="1">
    <citation type="submission" date="2020-05" db="EMBL/GenBank/DDBJ databases">
        <title>Genome sequence of Kribbella sandramycini ATCC 39419.</title>
        <authorList>
            <person name="Maclea K.S."/>
            <person name="Fair J.L."/>
        </authorList>
    </citation>
    <scope>NUCLEOTIDE SEQUENCE [LARGE SCALE GENOMIC DNA]</scope>
    <source>
        <strain evidence="3 4">ATCC 39419</strain>
    </source>
</reference>
<accession>A0A7Y4KXE3</accession>
<dbReference type="EMBL" id="JACHKF010000001">
    <property type="protein sequence ID" value="MBB6569798.1"/>
    <property type="molecule type" value="Genomic_DNA"/>
</dbReference>
<keyword evidence="1" id="KW-0732">Signal</keyword>